<dbReference type="EMBL" id="PKPP01005410">
    <property type="protein sequence ID" value="PWA60234.1"/>
    <property type="molecule type" value="Genomic_DNA"/>
</dbReference>
<dbReference type="OrthoDB" id="1928184at2759"/>
<keyword evidence="2" id="KW-0408">Iron</keyword>
<dbReference type="InterPro" id="IPR026992">
    <property type="entry name" value="DIOX_N"/>
</dbReference>
<evidence type="ECO:0000256" key="1">
    <source>
        <dbReference type="ARBA" id="ARBA00022723"/>
    </source>
</evidence>
<proteinExistence type="predicted"/>
<dbReference type="Gene3D" id="2.60.120.330">
    <property type="entry name" value="B-lactam Antibiotic, Isopenicillin N Synthase, Chain"/>
    <property type="match status" value="2"/>
</dbReference>
<name>A0A2U1MG71_ARTAN</name>
<dbReference type="PANTHER" id="PTHR34945">
    <property type="entry name" value="2-OXOGLUTARATE (2OG) AND FE(II)-DEPENDENT OXYGENASE SUPERFAMILY PROTEIN"/>
    <property type="match status" value="1"/>
</dbReference>
<sequence>MSYLSESFRAPPPSPVASGRRSFVANDDFLTEFLHNSLRVPDLVLPEHVSPRQNTKINNLPKLDYKSLNLLHDHKASDTFDVVAKTGCFELVNHGINDLLIRFVAEFGGKIFELSYEEKKAVSRSSDRMYGFVESNDDEKETSEEFVWCRDDELRAKMEAIMPLQYSNFSESLDILSSEIENICGTILKFLHKNTSPKSESDDDEREVKQIVGSVCYLYRHHKDPNTNPNDSEHTSSLRYDMIRMLIRGSEHPHTLCLHVCDGLSEFHVYSKKGRVSFCPEKDALVITIGDQLQKWSDGKYKHVMGRPIYKGGDDHISLAFMYNPPTLTHMKEQKTITIDIEYILANTTSCSESLDILSSEIENICGTILNFLLKNTSRKSGLDDDEREEKQIGGSVCYLYRHHKDPNTNPNDSEHTSSWRYDMIRMLIRGSEHPHTLCLHVCDGLSEFHVYSKKGRVSFCPEKDALVITIGDQLQKWSDGKYKHVMGRPIYNGGDDHISLAFMYNPPSTLTHMKEHKTITIGHQAYFFFILIVRFYVVSC</sequence>
<dbReference type="AlphaFoldDB" id="A0A2U1MG71"/>
<keyword evidence="1" id="KW-0479">Metal-binding</keyword>
<comment type="caution">
    <text evidence="4">The sequence shown here is derived from an EMBL/GenBank/DDBJ whole genome shotgun (WGS) entry which is preliminary data.</text>
</comment>
<dbReference type="GO" id="GO:0046872">
    <property type="term" value="F:metal ion binding"/>
    <property type="evidence" value="ECO:0007669"/>
    <property type="project" value="UniProtKB-KW"/>
</dbReference>
<accession>A0A2U1MG71</accession>
<dbReference type="SUPFAM" id="SSF51197">
    <property type="entry name" value="Clavaminate synthase-like"/>
    <property type="match status" value="2"/>
</dbReference>
<keyword evidence="5" id="KW-1185">Reference proteome</keyword>
<evidence type="ECO:0000256" key="2">
    <source>
        <dbReference type="ARBA" id="ARBA00023004"/>
    </source>
</evidence>
<dbReference type="Proteomes" id="UP000245207">
    <property type="component" value="Unassembled WGS sequence"/>
</dbReference>
<gene>
    <name evidence="4" type="ORF">CTI12_AA381390</name>
</gene>
<reference evidence="4 5" key="1">
    <citation type="journal article" date="2018" name="Mol. Plant">
        <title>The genome of Artemisia annua provides insight into the evolution of Asteraceae family and artemisinin biosynthesis.</title>
        <authorList>
            <person name="Shen Q."/>
            <person name="Zhang L."/>
            <person name="Liao Z."/>
            <person name="Wang S."/>
            <person name="Yan T."/>
            <person name="Shi P."/>
            <person name="Liu M."/>
            <person name="Fu X."/>
            <person name="Pan Q."/>
            <person name="Wang Y."/>
            <person name="Lv Z."/>
            <person name="Lu X."/>
            <person name="Zhang F."/>
            <person name="Jiang W."/>
            <person name="Ma Y."/>
            <person name="Chen M."/>
            <person name="Hao X."/>
            <person name="Li L."/>
            <person name="Tang Y."/>
            <person name="Lv G."/>
            <person name="Zhou Y."/>
            <person name="Sun X."/>
            <person name="Brodelius P.E."/>
            <person name="Rose J.K.C."/>
            <person name="Tang K."/>
        </authorList>
    </citation>
    <scope>NUCLEOTIDE SEQUENCE [LARGE SCALE GENOMIC DNA]</scope>
    <source>
        <strain evidence="5">cv. Huhao1</strain>
        <tissue evidence="4">Leaf</tissue>
    </source>
</reference>
<evidence type="ECO:0000313" key="5">
    <source>
        <dbReference type="Proteomes" id="UP000245207"/>
    </source>
</evidence>
<protein>
    <submittedName>
        <fullName evidence="4">Non-heme dioxygenase N-terminal domain, Isopenicillin N synthase-like protein</fullName>
    </submittedName>
</protein>
<evidence type="ECO:0000313" key="4">
    <source>
        <dbReference type="EMBL" id="PWA60234.1"/>
    </source>
</evidence>
<keyword evidence="4" id="KW-0223">Dioxygenase</keyword>
<dbReference type="PANTHER" id="PTHR34945:SF8">
    <property type="entry name" value="DOWNSTREAM TARGET OF AGL15-4"/>
    <property type="match status" value="1"/>
</dbReference>
<dbReference type="InterPro" id="IPR027443">
    <property type="entry name" value="IPNS-like_sf"/>
</dbReference>
<dbReference type="Pfam" id="PF14226">
    <property type="entry name" value="DIOX_N"/>
    <property type="match status" value="1"/>
</dbReference>
<keyword evidence="4" id="KW-0560">Oxidoreductase</keyword>
<dbReference type="GO" id="GO:0051213">
    <property type="term" value="F:dioxygenase activity"/>
    <property type="evidence" value="ECO:0007669"/>
    <property type="project" value="UniProtKB-KW"/>
</dbReference>
<evidence type="ECO:0000259" key="3">
    <source>
        <dbReference type="Pfam" id="PF14226"/>
    </source>
</evidence>
<feature type="domain" description="Non-haem dioxygenase N-terminal" evidence="3">
    <location>
        <begin position="78"/>
        <end position="141"/>
    </location>
</feature>
<organism evidence="4 5">
    <name type="scientific">Artemisia annua</name>
    <name type="common">Sweet wormwood</name>
    <dbReference type="NCBI Taxonomy" id="35608"/>
    <lineage>
        <taxon>Eukaryota</taxon>
        <taxon>Viridiplantae</taxon>
        <taxon>Streptophyta</taxon>
        <taxon>Embryophyta</taxon>
        <taxon>Tracheophyta</taxon>
        <taxon>Spermatophyta</taxon>
        <taxon>Magnoliopsida</taxon>
        <taxon>eudicotyledons</taxon>
        <taxon>Gunneridae</taxon>
        <taxon>Pentapetalae</taxon>
        <taxon>asterids</taxon>
        <taxon>campanulids</taxon>
        <taxon>Asterales</taxon>
        <taxon>Asteraceae</taxon>
        <taxon>Asteroideae</taxon>
        <taxon>Anthemideae</taxon>
        <taxon>Artemisiinae</taxon>
        <taxon>Artemisia</taxon>
    </lineage>
</organism>
<dbReference type="STRING" id="35608.A0A2U1MG71"/>